<dbReference type="InterPro" id="IPR036388">
    <property type="entry name" value="WH-like_DNA-bd_sf"/>
</dbReference>
<protein>
    <submittedName>
        <fullName evidence="6">LysR family transcriptional regulator</fullName>
    </submittedName>
</protein>
<dbReference type="InterPro" id="IPR005119">
    <property type="entry name" value="LysR_subst-bd"/>
</dbReference>
<keyword evidence="7" id="KW-1185">Reference proteome</keyword>
<proteinExistence type="inferred from homology"/>
<dbReference type="RefSeq" id="WP_110313084.1">
    <property type="nucleotide sequence ID" value="NZ_QJKC01000003.1"/>
</dbReference>
<dbReference type="SUPFAM" id="SSF53850">
    <property type="entry name" value="Periplasmic binding protein-like II"/>
    <property type="match status" value="1"/>
</dbReference>
<dbReference type="InterPro" id="IPR036390">
    <property type="entry name" value="WH_DNA-bd_sf"/>
</dbReference>
<reference evidence="6 7" key="1">
    <citation type="submission" date="2018-05" db="EMBL/GenBank/DDBJ databases">
        <title>Genomic Encyclopedia of Type Strains, Phase IV (KMG-IV): sequencing the most valuable type-strain genomes for metagenomic binning, comparative biology and taxonomic classification.</title>
        <authorList>
            <person name="Goeker M."/>
        </authorList>
    </citation>
    <scope>NUCLEOTIDE SEQUENCE [LARGE SCALE GENOMIC DNA]</scope>
    <source>
        <strain evidence="6 7">DSM 25134</strain>
    </source>
</reference>
<sequence length="317" mass="35226">MTAGPRLLSDRLDWNLLRTYLVIAQESSISRAAARLHITQSAVSQALKRLEEQLQCTLILRQGTRFALTASGDEIYRIASDIYGHVSRLGGALQQRSQDMLGKVRILCATGLEAAHYDAYLAHFHQQYPRVELEVEVMRSADIISGLLQKTASLGLGLCRLPHARLERRCLITQRYAFYCGRSHPLFGRRDLTLESLQGQDFVSFISDQIGGNLSPLTIFRDQQGYTGKVIAASSSLEEVRRLVRAGYGIGSLPEHVAARDVAQGELWRLPPAAGIADLDLYLLWNREQKLSTAESVFLEGLQHCLPPPDAASSQTR</sequence>
<keyword evidence="4" id="KW-0804">Transcription</keyword>
<keyword evidence="2" id="KW-0805">Transcription regulation</keyword>
<dbReference type="EMBL" id="QJKC01000003">
    <property type="protein sequence ID" value="PXX50097.1"/>
    <property type="molecule type" value="Genomic_DNA"/>
</dbReference>
<dbReference type="Gene3D" id="1.10.10.10">
    <property type="entry name" value="Winged helix-like DNA-binding domain superfamily/Winged helix DNA-binding domain"/>
    <property type="match status" value="1"/>
</dbReference>
<dbReference type="PANTHER" id="PTHR30126:SF91">
    <property type="entry name" value="LYSR FAMILY TRANSCRIPTIONAL REGULATOR"/>
    <property type="match status" value="1"/>
</dbReference>
<accession>A0A318JKR0</accession>
<dbReference type="InterPro" id="IPR000847">
    <property type="entry name" value="LysR_HTH_N"/>
</dbReference>
<comment type="caution">
    <text evidence="6">The sequence shown here is derived from an EMBL/GenBank/DDBJ whole genome shotgun (WGS) entry which is preliminary data.</text>
</comment>
<dbReference type="Proteomes" id="UP000248395">
    <property type="component" value="Unassembled WGS sequence"/>
</dbReference>
<dbReference type="Gene3D" id="3.40.190.290">
    <property type="match status" value="1"/>
</dbReference>
<dbReference type="PANTHER" id="PTHR30126">
    <property type="entry name" value="HTH-TYPE TRANSCRIPTIONAL REGULATOR"/>
    <property type="match status" value="1"/>
</dbReference>
<evidence type="ECO:0000256" key="3">
    <source>
        <dbReference type="ARBA" id="ARBA00023125"/>
    </source>
</evidence>
<evidence type="ECO:0000256" key="1">
    <source>
        <dbReference type="ARBA" id="ARBA00009437"/>
    </source>
</evidence>
<feature type="domain" description="HTH lysR-type" evidence="5">
    <location>
        <begin position="12"/>
        <end position="69"/>
    </location>
</feature>
<dbReference type="SUPFAM" id="SSF46785">
    <property type="entry name" value="Winged helix' DNA-binding domain"/>
    <property type="match status" value="1"/>
</dbReference>
<comment type="similarity">
    <text evidence="1">Belongs to the LysR transcriptional regulatory family.</text>
</comment>
<evidence type="ECO:0000259" key="5">
    <source>
        <dbReference type="PROSITE" id="PS50931"/>
    </source>
</evidence>
<dbReference type="Pfam" id="PF03466">
    <property type="entry name" value="LysR_substrate"/>
    <property type="match status" value="1"/>
</dbReference>
<gene>
    <name evidence="6" type="ORF">DFR38_103278</name>
</gene>
<evidence type="ECO:0000256" key="4">
    <source>
        <dbReference type="ARBA" id="ARBA00023163"/>
    </source>
</evidence>
<dbReference type="PRINTS" id="PR00039">
    <property type="entry name" value="HTHLYSR"/>
</dbReference>
<keyword evidence="3" id="KW-0238">DNA-binding</keyword>
<dbReference type="CDD" id="cd05466">
    <property type="entry name" value="PBP2_LTTR_substrate"/>
    <property type="match status" value="1"/>
</dbReference>
<dbReference type="GO" id="GO:0000976">
    <property type="term" value="F:transcription cis-regulatory region binding"/>
    <property type="evidence" value="ECO:0007669"/>
    <property type="project" value="TreeGrafter"/>
</dbReference>
<evidence type="ECO:0000313" key="6">
    <source>
        <dbReference type="EMBL" id="PXX50097.1"/>
    </source>
</evidence>
<dbReference type="PROSITE" id="PS50931">
    <property type="entry name" value="HTH_LYSR"/>
    <property type="match status" value="1"/>
</dbReference>
<dbReference type="Pfam" id="PF00126">
    <property type="entry name" value="HTH_1"/>
    <property type="match status" value="1"/>
</dbReference>
<dbReference type="OrthoDB" id="9785745at2"/>
<evidence type="ECO:0000313" key="7">
    <source>
        <dbReference type="Proteomes" id="UP000248395"/>
    </source>
</evidence>
<organism evidence="6 7">
    <name type="scientific">Aquitalea magnusonii</name>
    <dbReference type="NCBI Taxonomy" id="332411"/>
    <lineage>
        <taxon>Bacteria</taxon>
        <taxon>Pseudomonadati</taxon>
        <taxon>Pseudomonadota</taxon>
        <taxon>Betaproteobacteria</taxon>
        <taxon>Neisseriales</taxon>
        <taxon>Chromobacteriaceae</taxon>
        <taxon>Aquitalea</taxon>
    </lineage>
</organism>
<dbReference type="AlphaFoldDB" id="A0A318JKR0"/>
<evidence type="ECO:0000256" key="2">
    <source>
        <dbReference type="ARBA" id="ARBA00023015"/>
    </source>
</evidence>
<dbReference type="GO" id="GO:0003700">
    <property type="term" value="F:DNA-binding transcription factor activity"/>
    <property type="evidence" value="ECO:0007669"/>
    <property type="project" value="InterPro"/>
</dbReference>
<name>A0A318JKR0_9NEIS</name>